<name>A0A672J5P2_SALFA</name>
<keyword evidence="9" id="KW-1185">Reference proteome</keyword>
<proteinExistence type="predicted"/>
<feature type="transmembrane region" description="Helical" evidence="6">
    <location>
        <begin position="258"/>
        <end position="278"/>
    </location>
</feature>
<dbReference type="GO" id="GO:0016020">
    <property type="term" value="C:membrane"/>
    <property type="evidence" value="ECO:0007669"/>
    <property type="project" value="UniProtKB-SubCell"/>
</dbReference>
<dbReference type="Proteomes" id="UP000472267">
    <property type="component" value="Chromosome 20"/>
</dbReference>
<dbReference type="InterPro" id="IPR036513">
    <property type="entry name" value="STAS_dom_sf"/>
</dbReference>
<feature type="transmembrane region" description="Helical" evidence="6">
    <location>
        <begin position="472"/>
        <end position="497"/>
    </location>
</feature>
<feature type="transmembrane region" description="Helical" evidence="6">
    <location>
        <begin position="410"/>
        <end position="428"/>
    </location>
</feature>
<feature type="domain" description="SLC26A/SulP transporter" evidence="7">
    <location>
        <begin position="76"/>
        <end position="471"/>
    </location>
</feature>
<evidence type="ECO:0000256" key="5">
    <source>
        <dbReference type="SAM" id="Coils"/>
    </source>
</evidence>
<reference evidence="8" key="2">
    <citation type="submission" date="2025-08" db="UniProtKB">
        <authorList>
            <consortium name="Ensembl"/>
        </authorList>
    </citation>
    <scope>IDENTIFICATION</scope>
</reference>
<evidence type="ECO:0000259" key="7">
    <source>
        <dbReference type="Pfam" id="PF00916"/>
    </source>
</evidence>
<dbReference type="InterPro" id="IPR001902">
    <property type="entry name" value="SLC26A/SulP_fam"/>
</dbReference>
<organism evidence="8 9">
    <name type="scientific">Salarias fasciatus</name>
    <name type="common">Jewelled blenny</name>
    <name type="synonym">Blennius fasciatus</name>
    <dbReference type="NCBI Taxonomy" id="181472"/>
    <lineage>
        <taxon>Eukaryota</taxon>
        <taxon>Metazoa</taxon>
        <taxon>Chordata</taxon>
        <taxon>Craniata</taxon>
        <taxon>Vertebrata</taxon>
        <taxon>Euteleostomi</taxon>
        <taxon>Actinopterygii</taxon>
        <taxon>Neopterygii</taxon>
        <taxon>Teleostei</taxon>
        <taxon>Neoteleostei</taxon>
        <taxon>Acanthomorphata</taxon>
        <taxon>Ovalentaria</taxon>
        <taxon>Blenniimorphae</taxon>
        <taxon>Blenniiformes</taxon>
        <taxon>Blennioidei</taxon>
        <taxon>Blenniidae</taxon>
        <taxon>Salariinae</taxon>
        <taxon>Salarias</taxon>
    </lineage>
</organism>
<sequence>DMDGKETEYFVRRDVLDELRLDEVAQKGSWSSKPSLSEQVKDSLRCSLPKVKRIILTWIPVLGWLPRYSIRENALGDLISGCSVGIMHLPQGMAYALLASLRPVYGLYTSLFPVLVYFIFGTSRHISVGTFAVLSIMVGSVTERLAPDSEFMVNGTNGTAGLDIDARDAERVKVACALTLLSGIFQILLGVVRFGFVVTYLSEPLVRGYTTGSACHVCVSQLKYLFGVKPSRFSGPFSLIYTLVDLCSLLPQTRVPELVVSLVALAVLIVVKEINACYRHKLPLPLPIELVVIIAATIITHYCGLTSKYYIDVVGEIPSGIKAPRVPDASLFSQVVGDAFAVAIVGYAINISLGKTFGLKHGYKVDSNQELVALGLSNTVGGFFQCYSVTSSLSRSLVQESTGGKTQVAGVISSIIVLITVLKIGALFEDLPKAVLSCIVFVNLKGMFKQFMDVAVLWKTNKVDLLVWLVTFVSTVLFNLDLGLAISVGFSMLTVIFRTQLPRYSILGNVPGTDVYLDTEIYREAKEIPGIKIFRSSTTIYYTNADMYLEALQEKSGIEIGKLLTAKKKHDAKQKRMQEKEKKKAKKEAKNQFISLMQSQATQDVHIENEIFPCRALRVCLCVFVSLCGLVSACVVAQLEAAGFFSDSIPKSRLFVTVHDAVLHVLRERLTERRNVSGAANAHTHTPRCMCDSLLLTSRMFPTTNP</sequence>
<reference evidence="8" key="3">
    <citation type="submission" date="2025-09" db="UniProtKB">
        <authorList>
            <consortium name="Ensembl"/>
        </authorList>
    </citation>
    <scope>IDENTIFICATION</scope>
</reference>
<evidence type="ECO:0000313" key="8">
    <source>
        <dbReference type="Ensembl" id="ENSSFAP00005048432.1"/>
    </source>
</evidence>
<gene>
    <name evidence="8" type="primary">slc26a6l2</name>
</gene>
<dbReference type="GO" id="GO:0008271">
    <property type="term" value="F:secondary active sulfate transmembrane transporter activity"/>
    <property type="evidence" value="ECO:0007669"/>
    <property type="project" value="InterPro"/>
</dbReference>
<evidence type="ECO:0000313" key="9">
    <source>
        <dbReference type="Proteomes" id="UP000472267"/>
    </source>
</evidence>
<dbReference type="InterPro" id="IPR011547">
    <property type="entry name" value="SLC26A/SulP_dom"/>
</dbReference>
<dbReference type="PROSITE" id="PS01130">
    <property type="entry name" value="SLC26A"/>
    <property type="match status" value="1"/>
</dbReference>
<keyword evidence="5" id="KW-0175">Coiled coil</keyword>
<dbReference type="NCBIfam" id="TIGR00815">
    <property type="entry name" value="sulP"/>
    <property type="match status" value="1"/>
</dbReference>
<dbReference type="Gene3D" id="3.30.750.24">
    <property type="entry name" value="STAS domain"/>
    <property type="match status" value="1"/>
</dbReference>
<feature type="transmembrane region" description="Helical" evidence="6">
    <location>
        <begin position="95"/>
        <end position="120"/>
    </location>
</feature>
<keyword evidence="2 6" id="KW-0812">Transmembrane</keyword>
<feature type="transmembrane region" description="Helical" evidence="6">
    <location>
        <begin position="174"/>
        <end position="196"/>
    </location>
</feature>
<protein>
    <submittedName>
        <fullName evidence="8">Solute carrier family 26 member 6-like</fullName>
    </submittedName>
</protein>
<dbReference type="PANTHER" id="PTHR11814">
    <property type="entry name" value="SULFATE TRANSPORTER"/>
    <property type="match status" value="1"/>
</dbReference>
<reference evidence="8" key="1">
    <citation type="submission" date="2019-06" db="EMBL/GenBank/DDBJ databases">
        <authorList>
            <consortium name="Wellcome Sanger Institute Data Sharing"/>
        </authorList>
    </citation>
    <scope>NUCLEOTIDE SEQUENCE [LARGE SCALE GENOMIC DNA]</scope>
</reference>
<feature type="transmembrane region" description="Helical" evidence="6">
    <location>
        <begin position="616"/>
        <end position="639"/>
    </location>
</feature>
<dbReference type="AlphaFoldDB" id="A0A672J5P2"/>
<accession>A0A672J5P2</accession>
<feature type="transmembrane region" description="Helical" evidence="6">
    <location>
        <begin position="290"/>
        <end position="311"/>
    </location>
</feature>
<keyword evidence="3 6" id="KW-1133">Transmembrane helix</keyword>
<dbReference type="Pfam" id="PF00916">
    <property type="entry name" value="Sulfate_transp"/>
    <property type="match status" value="1"/>
</dbReference>
<evidence type="ECO:0000256" key="2">
    <source>
        <dbReference type="ARBA" id="ARBA00022692"/>
    </source>
</evidence>
<feature type="coiled-coil region" evidence="5">
    <location>
        <begin position="563"/>
        <end position="592"/>
    </location>
</feature>
<keyword evidence="4 6" id="KW-0472">Membrane</keyword>
<evidence type="ECO:0000256" key="4">
    <source>
        <dbReference type="ARBA" id="ARBA00023136"/>
    </source>
</evidence>
<evidence type="ECO:0000256" key="6">
    <source>
        <dbReference type="SAM" id="Phobius"/>
    </source>
</evidence>
<comment type="subcellular location">
    <subcellularLocation>
        <location evidence="1">Membrane</location>
        <topology evidence="1">Multi-pass membrane protein</topology>
    </subcellularLocation>
</comment>
<dbReference type="Ensembl" id="ENSSFAT00005050044.1">
    <property type="protein sequence ID" value="ENSSFAP00005048432.1"/>
    <property type="gene ID" value="ENSSFAG00005023506.1"/>
</dbReference>
<dbReference type="InterPro" id="IPR018045">
    <property type="entry name" value="S04_transporter_CS"/>
</dbReference>
<evidence type="ECO:0000256" key="1">
    <source>
        <dbReference type="ARBA" id="ARBA00004141"/>
    </source>
</evidence>
<feature type="transmembrane region" description="Helical" evidence="6">
    <location>
        <begin position="331"/>
        <end position="350"/>
    </location>
</feature>
<evidence type="ECO:0000256" key="3">
    <source>
        <dbReference type="ARBA" id="ARBA00022989"/>
    </source>
</evidence>